<dbReference type="PANTHER" id="PTHR30514">
    <property type="entry name" value="GLUCOKINASE"/>
    <property type="match status" value="1"/>
</dbReference>
<evidence type="ECO:0000313" key="2">
    <source>
        <dbReference type="Proteomes" id="UP000316316"/>
    </source>
</evidence>
<dbReference type="InterPro" id="IPR009057">
    <property type="entry name" value="Homeodomain-like_sf"/>
</dbReference>
<dbReference type="RefSeq" id="WP_016178958.1">
    <property type="nucleotide sequence ID" value="NZ_CAAKNX010000029.1"/>
</dbReference>
<reference evidence="1 2" key="1">
    <citation type="submission" date="2017-10" db="EMBL/GenBank/DDBJ databases">
        <title>FDA dAtabase for Regulatory Grade micrObial Sequences (FDA-ARGOS): Supporting development and validation of Infectious Disease Dx tests.</title>
        <authorList>
            <person name="Campos J."/>
            <person name="Goldberg B."/>
            <person name="Tallon L.J."/>
            <person name="Sadzewicz L."/>
            <person name="Sengamalay N."/>
            <person name="Ott S."/>
            <person name="Godinez A."/>
            <person name="Nagaraj S."/>
            <person name="Vyas G."/>
            <person name="Aluvathingal J."/>
            <person name="Nadendla S."/>
            <person name="Geyer C."/>
            <person name="Nandy P."/>
            <person name="Hobson J."/>
            <person name="Sichtig H."/>
        </authorList>
    </citation>
    <scope>NUCLEOTIDE SEQUENCE [LARGE SCALE GENOMIC DNA]</scope>
    <source>
        <strain evidence="1 2">FDAARGOS_185</strain>
    </source>
</reference>
<dbReference type="Proteomes" id="UP000316316">
    <property type="component" value="Unassembled WGS sequence"/>
</dbReference>
<dbReference type="SUPFAM" id="SSF53697">
    <property type="entry name" value="SIS domain"/>
    <property type="match status" value="1"/>
</dbReference>
<dbReference type="PANTHER" id="PTHR30514:SF10">
    <property type="entry name" value="MURR_RPIR FAMILY TRANSCRIPTIONAL REGULATOR"/>
    <property type="match status" value="1"/>
</dbReference>
<accession>A0A4P8KAB2</accession>
<dbReference type="GO" id="GO:0003700">
    <property type="term" value="F:DNA-binding transcription factor activity"/>
    <property type="evidence" value="ECO:0007669"/>
    <property type="project" value="InterPro"/>
</dbReference>
<dbReference type="SUPFAM" id="SSF46689">
    <property type="entry name" value="Homeodomain-like"/>
    <property type="match status" value="1"/>
</dbReference>
<dbReference type="InterPro" id="IPR036388">
    <property type="entry name" value="WH-like_DNA-bd_sf"/>
</dbReference>
<dbReference type="InterPro" id="IPR047640">
    <property type="entry name" value="RpiR-like"/>
</dbReference>
<dbReference type="GO" id="GO:1901135">
    <property type="term" value="P:carbohydrate derivative metabolic process"/>
    <property type="evidence" value="ECO:0007669"/>
    <property type="project" value="InterPro"/>
</dbReference>
<dbReference type="PROSITE" id="PS51071">
    <property type="entry name" value="HTH_RPIR"/>
    <property type="match status" value="1"/>
</dbReference>
<comment type="caution">
    <text evidence="1">The sequence shown here is derived from an EMBL/GenBank/DDBJ whole genome shotgun (WGS) entry which is preliminary data.</text>
</comment>
<name>A0A4P8KAB2_ENTAV</name>
<dbReference type="EMBL" id="PDXQ01000002">
    <property type="protein sequence ID" value="TRZ28595.1"/>
    <property type="molecule type" value="Genomic_DNA"/>
</dbReference>
<organism evidence="1 2">
    <name type="scientific">Enterococcus avium</name>
    <name type="common">Streptococcus avium</name>
    <dbReference type="NCBI Taxonomy" id="33945"/>
    <lineage>
        <taxon>Bacteria</taxon>
        <taxon>Bacillati</taxon>
        <taxon>Bacillota</taxon>
        <taxon>Bacilli</taxon>
        <taxon>Lactobacillales</taxon>
        <taxon>Enterococcaceae</taxon>
        <taxon>Enterococcus</taxon>
    </lineage>
</organism>
<dbReference type="Gene3D" id="1.10.10.10">
    <property type="entry name" value="Winged helix-like DNA-binding domain superfamily/Winged helix DNA-binding domain"/>
    <property type="match status" value="1"/>
</dbReference>
<evidence type="ECO:0000313" key="1">
    <source>
        <dbReference type="EMBL" id="TRZ28595.1"/>
    </source>
</evidence>
<protein>
    <submittedName>
        <fullName evidence="1">MurR/RpiR family transcriptional regulator</fullName>
    </submittedName>
</protein>
<dbReference type="InterPro" id="IPR000281">
    <property type="entry name" value="HTH_RpiR"/>
</dbReference>
<gene>
    <name evidence="1" type="ORF">AUF17_17945</name>
</gene>
<proteinExistence type="predicted"/>
<dbReference type="AlphaFoldDB" id="A0A4P8KAB2"/>
<dbReference type="Gene3D" id="3.40.50.10490">
    <property type="entry name" value="Glucose-6-phosphate isomerase like protein, domain 1"/>
    <property type="match status" value="1"/>
</dbReference>
<dbReference type="GO" id="GO:0097367">
    <property type="term" value="F:carbohydrate derivative binding"/>
    <property type="evidence" value="ECO:0007669"/>
    <property type="project" value="InterPro"/>
</dbReference>
<dbReference type="InterPro" id="IPR046348">
    <property type="entry name" value="SIS_dom_sf"/>
</dbReference>
<sequence>MSVERYGTFLLLLRLYNESPTNSTEKILSKYFLKRFDDIKSINIYDVSADCHVSRATVRRFFSKLDHESFLDFKNEFTIPYDISMFEKELDRKDYVKEHIQQINEIQKFFLNNNSKILEKIRTLAKVMHNAKNIYWLTSTSTTRMVEDMQMQFLRFNSFWDIIINYKKDSDIQIEENDVVIVLSSSSVMAHSIVTDLEEMTCPIYLVTLNNQYTHSVFTDIIRLTDSTLYNFTDQISNETVKEEVVNRRYATNLFFDFLYYEYATIDKEVKHMQKEAE</sequence>
<dbReference type="GO" id="GO:0003677">
    <property type="term" value="F:DNA binding"/>
    <property type="evidence" value="ECO:0007669"/>
    <property type="project" value="InterPro"/>
</dbReference>